<dbReference type="OrthoDB" id="118896at2"/>
<evidence type="ECO:0000259" key="1">
    <source>
        <dbReference type="Pfam" id="PF13590"/>
    </source>
</evidence>
<gene>
    <name evidence="2" type="ordered locus">GNIT_2871</name>
</gene>
<dbReference type="Gene3D" id="3.30.160.670">
    <property type="match status" value="1"/>
</dbReference>
<accession>G4QML6</accession>
<evidence type="ECO:0000313" key="2">
    <source>
        <dbReference type="EMBL" id="AEP30968.1"/>
    </source>
</evidence>
<proteinExistence type="predicted"/>
<evidence type="ECO:0000313" key="3">
    <source>
        <dbReference type="Proteomes" id="UP000009282"/>
    </source>
</evidence>
<organism evidence="2 3">
    <name type="scientific">Glaciecola nitratireducens (strain JCM 12485 / KCTC 12276 / FR1064)</name>
    <dbReference type="NCBI Taxonomy" id="1085623"/>
    <lineage>
        <taxon>Bacteria</taxon>
        <taxon>Pseudomonadati</taxon>
        <taxon>Pseudomonadota</taxon>
        <taxon>Gammaproteobacteria</taxon>
        <taxon>Alteromonadales</taxon>
        <taxon>Alteromonadaceae</taxon>
        <taxon>Brumicola</taxon>
    </lineage>
</organism>
<dbReference type="PROSITE" id="PS51257">
    <property type="entry name" value="PROKAR_LIPOPROTEIN"/>
    <property type="match status" value="1"/>
</dbReference>
<name>G4QML6_GLANF</name>
<dbReference type="KEGG" id="gni:GNIT_2871"/>
<dbReference type="Proteomes" id="UP000009282">
    <property type="component" value="Chromosome"/>
</dbReference>
<dbReference type="RefSeq" id="WP_014109841.1">
    <property type="nucleotide sequence ID" value="NC_016041.1"/>
</dbReference>
<sequence length="187" mass="21763">MSTKISLIVKSIILLMWTSILFSCASTPKIHSLVDDRVQFNKYQTYTFHPSVSVEGDNYDSMSSRYIKLAIQNEMQKKGFRQAEDADLWVNFNVYVHDKLTVDTSPSISLYYGFRRDYGVWGNYPMLQERIQQYTEGTLNIDLIDRKTNLLLWEGVAIGKVTSRTYDNLEFKINEAVKLMFETLPKD</sequence>
<dbReference type="AlphaFoldDB" id="G4QML6"/>
<keyword evidence="3" id="KW-1185">Reference proteome</keyword>
<feature type="domain" description="DUF4136" evidence="1">
    <location>
        <begin position="34"/>
        <end position="185"/>
    </location>
</feature>
<keyword evidence="2" id="KW-0449">Lipoprotein</keyword>
<reference evidence="2 3" key="1">
    <citation type="journal article" date="2011" name="J. Bacteriol.">
        <title>Complete genome sequence of seawater bacterium Glaciecola nitratireducens FR1064T.</title>
        <authorList>
            <person name="Bian F."/>
            <person name="Qin Q.L."/>
            <person name="Xie B.B."/>
            <person name="Shu Y.L."/>
            <person name="Zhang X.Y."/>
            <person name="Yu Y."/>
            <person name="Chen B."/>
            <person name="Chen X.L."/>
            <person name="Zhou B.C."/>
            <person name="Zhang Y.Z."/>
        </authorList>
    </citation>
    <scope>NUCLEOTIDE SEQUENCE [LARGE SCALE GENOMIC DNA]</scope>
    <source>
        <strain evidence="3">JCM 12485 / KCTC 12276 / FR1064</strain>
    </source>
</reference>
<dbReference type="EMBL" id="CP003060">
    <property type="protein sequence ID" value="AEP30968.1"/>
    <property type="molecule type" value="Genomic_DNA"/>
</dbReference>
<dbReference type="InterPro" id="IPR025411">
    <property type="entry name" value="DUF4136"/>
</dbReference>
<dbReference type="STRING" id="1085623.GNIT_2871"/>
<dbReference type="HOGENOM" id="CLU_113282_0_0_6"/>
<protein>
    <submittedName>
        <fullName evidence="2">Putative lipoprotein</fullName>
    </submittedName>
</protein>
<dbReference type="Pfam" id="PF13590">
    <property type="entry name" value="DUF4136"/>
    <property type="match status" value="1"/>
</dbReference>